<feature type="transmembrane region" description="Helical" evidence="1">
    <location>
        <begin position="148"/>
        <end position="172"/>
    </location>
</feature>
<keyword evidence="1" id="KW-0472">Membrane</keyword>
<evidence type="ECO:0000313" key="3">
    <source>
        <dbReference type="Proteomes" id="UP000199451"/>
    </source>
</evidence>
<keyword evidence="3" id="KW-1185">Reference proteome</keyword>
<keyword evidence="1" id="KW-0812">Transmembrane</keyword>
<dbReference type="RefSeq" id="WP_089697422.1">
    <property type="nucleotide sequence ID" value="NZ_FNHL01000002.1"/>
</dbReference>
<dbReference type="Proteomes" id="UP000199451">
    <property type="component" value="Unassembled WGS sequence"/>
</dbReference>
<name>A0A1G9UC20_9EURY</name>
<keyword evidence="1" id="KW-1133">Transmembrane helix</keyword>
<feature type="transmembrane region" description="Helical" evidence="1">
    <location>
        <begin position="55"/>
        <end position="71"/>
    </location>
</feature>
<dbReference type="STRING" id="660521.SAMN04487949_2131"/>
<gene>
    <name evidence="2" type="ORF">SAMN04487949_2131</name>
</gene>
<accession>A0A1G9UC20</accession>
<evidence type="ECO:0008006" key="4">
    <source>
        <dbReference type="Google" id="ProtNLM"/>
    </source>
</evidence>
<dbReference type="EMBL" id="FNHL01000002">
    <property type="protein sequence ID" value="SDM57449.1"/>
    <property type="molecule type" value="Genomic_DNA"/>
</dbReference>
<sequence length="182" mass="19379">MMSPTHTATGVVLATPLLAVAPEFAAVGALAGIAGGIFPDLDLFVGEHRKTLHFPVYYWLFALPATLLAALSPSAATVAFALFSLSAAVHSVVDWFGAGPEPRPWAEPSDQAVFLHPRGQWLVPKRWVRYDGAPEDLVLTGLLSVPGLLYFGGSVRTLTVAGLVVGVVYTAVRKRVPDYVDI</sequence>
<evidence type="ECO:0000256" key="1">
    <source>
        <dbReference type="SAM" id="Phobius"/>
    </source>
</evidence>
<evidence type="ECO:0000313" key="2">
    <source>
        <dbReference type="EMBL" id="SDM57449.1"/>
    </source>
</evidence>
<organism evidence="2 3">
    <name type="scientific">Halogranum gelatinilyticum</name>
    <dbReference type="NCBI Taxonomy" id="660521"/>
    <lineage>
        <taxon>Archaea</taxon>
        <taxon>Methanobacteriati</taxon>
        <taxon>Methanobacteriota</taxon>
        <taxon>Stenosarchaea group</taxon>
        <taxon>Halobacteria</taxon>
        <taxon>Halobacteriales</taxon>
        <taxon>Haloferacaceae</taxon>
    </lineage>
</organism>
<dbReference type="AlphaFoldDB" id="A0A1G9UC20"/>
<protein>
    <recommendedName>
        <fullName evidence="4">LexA-binding, inner membrane-associated hydrolase</fullName>
    </recommendedName>
</protein>
<proteinExistence type="predicted"/>
<reference evidence="3" key="1">
    <citation type="submission" date="2016-10" db="EMBL/GenBank/DDBJ databases">
        <authorList>
            <person name="Varghese N."/>
            <person name="Submissions S."/>
        </authorList>
    </citation>
    <scope>NUCLEOTIDE SEQUENCE [LARGE SCALE GENOMIC DNA]</scope>
    <source>
        <strain evidence="3">CGMCC 1.10119</strain>
    </source>
</reference>
<dbReference type="OrthoDB" id="204671at2157"/>